<dbReference type="AlphaFoldDB" id="A0A8J6N7G1"/>
<dbReference type="Proteomes" id="UP000599024">
    <property type="component" value="Unassembled WGS sequence"/>
</dbReference>
<dbReference type="PANTHER" id="PTHR42794:SF2">
    <property type="entry name" value="ABC TRANSPORTER ATP-BINDING PROTEIN"/>
    <property type="match status" value="1"/>
</dbReference>
<gene>
    <name evidence="5" type="ORF">H8E79_02935</name>
</gene>
<evidence type="ECO:0000259" key="4">
    <source>
        <dbReference type="PROSITE" id="PS50893"/>
    </source>
</evidence>
<dbReference type="GO" id="GO:0016887">
    <property type="term" value="F:ATP hydrolysis activity"/>
    <property type="evidence" value="ECO:0007669"/>
    <property type="project" value="InterPro"/>
</dbReference>
<sequence length="266" mass="29316">MLSPAPSLTSPTPRTLEVQDLSFTYGNRTVLDRISFKVGEGEILAILGPNGAGKTTLLRCVNLIHRPASGRILVNNEEVREMSANDVARRIAYVAQQNATAGLTVFDAVLMGRRPHLGWRVADKDLRMVGAALEHLGLNQLAMRPINQLSGGELQKTAIARALVQEPRLLLLDEPTSALDVKNQYEILGLLQRVVHGHEMAAVLTLHDLNLAMRFAHKFLLLKDGKIFAHGQVEDINPEMIREVYGLEVAIHQLDSCAVMVPHKSH</sequence>
<organism evidence="5 6">
    <name type="scientific">Candidatus Desulfatifera sulfidica</name>
    <dbReference type="NCBI Taxonomy" id="2841691"/>
    <lineage>
        <taxon>Bacteria</taxon>
        <taxon>Pseudomonadati</taxon>
        <taxon>Thermodesulfobacteriota</taxon>
        <taxon>Desulfobulbia</taxon>
        <taxon>Desulfobulbales</taxon>
        <taxon>Desulfobulbaceae</taxon>
        <taxon>Candidatus Desulfatifera</taxon>
    </lineage>
</organism>
<dbReference type="PROSITE" id="PS50893">
    <property type="entry name" value="ABC_TRANSPORTER_2"/>
    <property type="match status" value="1"/>
</dbReference>
<proteinExistence type="predicted"/>
<dbReference type="InterPro" id="IPR003593">
    <property type="entry name" value="AAA+_ATPase"/>
</dbReference>
<evidence type="ECO:0000256" key="1">
    <source>
        <dbReference type="ARBA" id="ARBA00022448"/>
    </source>
</evidence>
<dbReference type="EMBL" id="JACNLK010000028">
    <property type="protein sequence ID" value="MBC8208108.1"/>
    <property type="molecule type" value="Genomic_DNA"/>
</dbReference>
<dbReference type="SUPFAM" id="SSF52540">
    <property type="entry name" value="P-loop containing nucleoside triphosphate hydrolases"/>
    <property type="match status" value="1"/>
</dbReference>
<keyword evidence="2" id="KW-0547">Nucleotide-binding</keyword>
<dbReference type="SMART" id="SM00382">
    <property type="entry name" value="AAA"/>
    <property type="match status" value="1"/>
</dbReference>
<dbReference type="InterPro" id="IPR027417">
    <property type="entry name" value="P-loop_NTPase"/>
</dbReference>
<dbReference type="Gene3D" id="3.40.50.300">
    <property type="entry name" value="P-loop containing nucleotide triphosphate hydrolases"/>
    <property type="match status" value="1"/>
</dbReference>
<dbReference type="InterPro" id="IPR003439">
    <property type="entry name" value="ABC_transporter-like_ATP-bd"/>
</dbReference>
<dbReference type="PANTHER" id="PTHR42794">
    <property type="entry name" value="HEMIN IMPORT ATP-BINDING PROTEIN HMUV"/>
    <property type="match status" value="1"/>
</dbReference>
<evidence type="ECO:0000313" key="6">
    <source>
        <dbReference type="Proteomes" id="UP000599024"/>
    </source>
</evidence>
<protein>
    <submittedName>
        <fullName evidence="5">ABC transporter ATP-binding protein</fullName>
    </submittedName>
</protein>
<dbReference type="GO" id="GO:0005524">
    <property type="term" value="F:ATP binding"/>
    <property type="evidence" value="ECO:0007669"/>
    <property type="project" value="UniProtKB-KW"/>
</dbReference>
<evidence type="ECO:0000313" key="5">
    <source>
        <dbReference type="EMBL" id="MBC8208108.1"/>
    </source>
</evidence>
<accession>A0A8J6N7G1</accession>
<keyword evidence="3 5" id="KW-0067">ATP-binding</keyword>
<evidence type="ECO:0000256" key="2">
    <source>
        <dbReference type="ARBA" id="ARBA00022741"/>
    </source>
</evidence>
<dbReference type="FunFam" id="3.40.50.300:FF:000134">
    <property type="entry name" value="Iron-enterobactin ABC transporter ATP-binding protein"/>
    <property type="match status" value="1"/>
</dbReference>
<dbReference type="CDD" id="cd03214">
    <property type="entry name" value="ABC_Iron-Siderophores_B12_Hemin"/>
    <property type="match status" value="1"/>
</dbReference>
<name>A0A8J6N7G1_9BACT</name>
<evidence type="ECO:0000256" key="3">
    <source>
        <dbReference type="ARBA" id="ARBA00022840"/>
    </source>
</evidence>
<reference evidence="5 6" key="1">
    <citation type="submission" date="2020-08" db="EMBL/GenBank/DDBJ databases">
        <title>Bridging the membrane lipid divide: bacteria of the FCB group superphylum have the potential to synthesize archaeal ether lipids.</title>
        <authorList>
            <person name="Villanueva L."/>
            <person name="Von Meijenfeldt F.A.B."/>
            <person name="Westbye A.B."/>
            <person name="Yadav S."/>
            <person name="Hopmans E.C."/>
            <person name="Dutilh B.E."/>
            <person name="Sinninghe Damste J.S."/>
        </authorList>
    </citation>
    <scope>NUCLEOTIDE SEQUENCE [LARGE SCALE GENOMIC DNA]</scope>
    <source>
        <strain evidence="5">NIOZ-UU81</strain>
    </source>
</reference>
<feature type="domain" description="ABC transporter" evidence="4">
    <location>
        <begin position="16"/>
        <end position="249"/>
    </location>
</feature>
<comment type="caution">
    <text evidence="5">The sequence shown here is derived from an EMBL/GenBank/DDBJ whole genome shotgun (WGS) entry which is preliminary data.</text>
</comment>
<dbReference type="Pfam" id="PF00005">
    <property type="entry name" value="ABC_tran"/>
    <property type="match status" value="1"/>
</dbReference>
<keyword evidence="1" id="KW-0813">Transport</keyword>